<gene>
    <name evidence="1" type="ORF">GT037_010804</name>
</gene>
<accession>A0A8H7E909</accession>
<name>A0A8H7E909_9PLEO</name>
<reference evidence="1" key="2">
    <citation type="submission" date="2020-08" db="EMBL/GenBank/DDBJ databases">
        <title>Draft Genome Sequence of Cumin Blight Pathogen Alternaria burnsii.</title>
        <authorList>
            <person name="Feng Z."/>
        </authorList>
    </citation>
    <scope>NUCLEOTIDE SEQUENCE</scope>
    <source>
        <strain evidence="1">CBS107.38</strain>
    </source>
</reference>
<protein>
    <submittedName>
        <fullName evidence="1">Uncharacterized protein</fullName>
    </submittedName>
</protein>
<evidence type="ECO:0000313" key="2">
    <source>
        <dbReference type="Proteomes" id="UP000596902"/>
    </source>
</evidence>
<keyword evidence="2" id="KW-1185">Reference proteome</keyword>
<proteinExistence type="predicted"/>
<dbReference type="GeneID" id="62209029"/>
<comment type="caution">
    <text evidence="1">The sequence shown here is derived from an EMBL/GenBank/DDBJ whole genome shotgun (WGS) entry which is preliminary data.</text>
</comment>
<dbReference type="Proteomes" id="UP000596902">
    <property type="component" value="Unassembled WGS sequence"/>
</dbReference>
<dbReference type="EMBL" id="JAAABM010000025">
    <property type="protein sequence ID" value="KAF7671023.1"/>
    <property type="molecule type" value="Genomic_DNA"/>
</dbReference>
<dbReference type="RefSeq" id="XP_038781405.1">
    <property type="nucleotide sequence ID" value="XM_038935851.1"/>
</dbReference>
<reference evidence="1" key="1">
    <citation type="submission" date="2020-01" db="EMBL/GenBank/DDBJ databases">
        <authorList>
            <person name="Feng Z.H.Z."/>
        </authorList>
    </citation>
    <scope>NUCLEOTIDE SEQUENCE</scope>
    <source>
        <strain evidence="1">CBS107.38</strain>
    </source>
</reference>
<organism evidence="1 2">
    <name type="scientific">Alternaria burnsii</name>
    <dbReference type="NCBI Taxonomy" id="1187904"/>
    <lineage>
        <taxon>Eukaryota</taxon>
        <taxon>Fungi</taxon>
        <taxon>Dikarya</taxon>
        <taxon>Ascomycota</taxon>
        <taxon>Pezizomycotina</taxon>
        <taxon>Dothideomycetes</taxon>
        <taxon>Pleosporomycetidae</taxon>
        <taxon>Pleosporales</taxon>
        <taxon>Pleosporineae</taxon>
        <taxon>Pleosporaceae</taxon>
        <taxon>Alternaria</taxon>
        <taxon>Alternaria sect. Alternaria</taxon>
    </lineage>
</organism>
<dbReference type="AlphaFoldDB" id="A0A8H7E909"/>
<evidence type="ECO:0000313" key="1">
    <source>
        <dbReference type="EMBL" id="KAF7671023.1"/>
    </source>
</evidence>
<sequence length="71" mass="7714">MLAPKTGSLFVFIAIDRGRVAGNGDAVSLAKAGDFWSRCDHFGGTVRSSDASFHGLDWKFTMQHRDVSPVD</sequence>